<keyword evidence="8" id="KW-0472">Membrane</keyword>
<dbReference type="GO" id="GO:0018104">
    <property type="term" value="P:peptidoglycan-protein cross-linking"/>
    <property type="evidence" value="ECO:0007669"/>
    <property type="project" value="TreeGrafter"/>
</dbReference>
<feature type="active site" description="Proton donor/acceptor" evidence="6">
    <location>
        <position position="557"/>
    </location>
</feature>
<dbReference type="UniPathway" id="UPA00219"/>
<evidence type="ECO:0000313" key="11">
    <source>
        <dbReference type="Proteomes" id="UP000235771"/>
    </source>
</evidence>
<dbReference type="AlphaFoldDB" id="A0A2N6RYS1"/>
<evidence type="ECO:0000256" key="7">
    <source>
        <dbReference type="SAM" id="MobiDB-lite"/>
    </source>
</evidence>
<dbReference type="GO" id="GO:0071972">
    <property type="term" value="F:peptidoglycan L,D-transpeptidase activity"/>
    <property type="evidence" value="ECO:0007669"/>
    <property type="project" value="TreeGrafter"/>
</dbReference>
<dbReference type="GO" id="GO:0016740">
    <property type="term" value="F:transferase activity"/>
    <property type="evidence" value="ECO:0007669"/>
    <property type="project" value="UniProtKB-KW"/>
</dbReference>
<keyword evidence="4 6" id="KW-0573">Peptidoglycan synthesis</keyword>
<accession>A0A2N6RYS1</accession>
<keyword evidence="11" id="KW-1185">Reference proteome</keyword>
<feature type="compositionally biased region" description="Acidic residues" evidence="7">
    <location>
        <begin position="59"/>
        <end position="68"/>
    </location>
</feature>
<feature type="compositionally biased region" description="Polar residues" evidence="7">
    <location>
        <begin position="35"/>
        <end position="45"/>
    </location>
</feature>
<dbReference type="CDD" id="cd16913">
    <property type="entry name" value="YkuD_like"/>
    <property type="match status" value="1"/>
</dbReference>
<evidence type="ECO:0000313" key="10">
    <source>
        <dbReference type="EMBL" id="PMC43232.1"/>
    </source>
</evidence>
<evidence type="ECO:0000256" key="8">
    <source>
        <dbReference type="SAM" id="Phobius"/>
    </source>
</evidence>
<dbReference type="GO" id="GO:0008360">
    <property type="term" value="P:regulation of cell shape"/>
    <property type="evidence" value="ECO:0007669"/>
    <property type="project" value="UniProtKB-UniRule"/>
</dbReference>
<dbReference type="PANTHER" id="PTHR30582">
    <property type="entry name" value="L,D-TRANSPEPTIDASE"/>
    <property type="match status" value="1"/>
</dbReference>
<name>A0A2N6RYS1_9BIFI</name>
<dbReference type="Gene3D" id="2.40.440.10">
    <property type="entry name" value="L,D-transpeptidase catalytic domain-like"/>
    <property type="match status" value="1"/>
</dbReference>
<dbReference type="InterPro" id="IPR005490">
    <property type="entry name" value="LD_TPept_cat_dom"/>
</dbReference>
<feature type="domain" description="L,D-TPase catalytic" evidence="9">
    <location>
        <begin position="478"/>
        <end position="603"/>
    </location>
</feature>
<evidence type="ECO:0000256" key="3">
    <source>
        <dbReference type="ARBA" id="ARBA00022960"/>
    </source>
</evidence>
<evidence type="ECO:0000256" key="2">
    <source>
        <dbReference type="ARBA" id="ARBA00022679"/>
    </source>
</evidence>
<comment type="caution">
    <text evidence="10">The sequence shown here is derived from an EMBL/GenBank/DDBJ whole genome shotgun (WGS) entry which is preliminary data.</text>
</comment>
<dbReference type="SUPFAM" id="SSF141523">
    <property type="entry name" value="L,D-transpeptidase catalytic domain-like"/>
    <property type="match status" value="1"/>
</dbReference>
<dbReference type="EMBL" id="PNGV01000001">
    <property type="protein sequence ID" value="PMC43232.1"/>
    <property type="molecule type" value="Genomic_DNA"/>
</dbReference>
<sequence length="614" mass="67610">MTDMQHNPEGEDSFNQMPGHTPDDASDDTVAFAQVEQNQVDNQSADNDEKTLAENLGEVADEYEDQDSFDSGLSVQEILINNSADSTETDTFKAVTPDSKSTPENGGSRNSKDGKRGGRGANGAKAGSANRGNRSALALLYSLLVFVILIAVAFFALQWYFHDRVSPGVNFGDVSVARNLTGYKEDSVKRVVSDAVDSSSLVIKDDRGNSITADLGELGVKINQPNTVRAIMQAKHNNLFTRIMPWIQQSISLQAKVDHSAMDSYVLTRFVRERDRAVPYSAKFDKNSESYVVEDGIPGRTIETLSVREAVKKLLAHPGKSLKVSVTSRKTQAPIKRDAAQKLVDELNKLLSKKITFNNGDGKDFTVPKTVLASWITVKADTTRRKLSYTVDTDKADEFLSQALPKELNQQKVNQEDAINKDGKFIFTTMKGSNGVEITYAKSAAEKAVEALRKGNDFKLTLPAKITKFTVEKKLVEMRIVVDKSTQTASVYKNDELVKTFPVCTGKTGADDSTPGTFFIYLRYASQDMRGRNGDGSSYFSPNVRWVSYYHAGEGFHTASWNYDGIATGDAANHGSHGCINMYEQDARWIYENCPRGTIVQIVGTTPDGPVREK</sequence>
<keyword evidence="5 6" id="KW-0961">Cell wall biogenesis/degradation</keyword>
<evidence type="ECO:0000256" key="5">
    <source>
        <dbReference type="ARBA" id="ARBA00023316"/>
    </source>
</evidence>
<dbReference type="InterPro" id="IPR050979">
    <property type="entry name" value="LD-transpeptidase"/>
</dbReference>
<feature type="compositionally biased region" description="Polar residues" evidence="7">
    <location>
        <begin position="98"/>
        <end position="109"/>
    </location>
</feature>
<evidence type="ECO:0000259" key="9">
    <source>
        <dbReference type="PROSITE" id="PS52029"/>
    </source>
</evidence>
<keyword evidence="3 6" id="KW-0133">Cell shape</keyword>
<feature type="transmembrane region" description="Helical" evidence="8">
    <location>
        <begin position="138"/>
        <end position="161"/>
    </location>
</feature>
<evidence type="ECO:0000256" key="1">
    <source>
        <dbReference type="ARBA" id="ARBA00004752"/>
    </source>
</evidence>
<dbReference type="PROSITE" id="PS52029">
    <property type="entry name" value="LD_TPASE"/>
    <property type="match status" value="1"/>
</dbReference>
<evidence type="ECO:0000256" key="6">
    <source>
        <dbReference type="PROSITE-ProRule" id="PRU01373"/>
    </source>
</evidence>
<dbReference type="GeneID" id="98326237"/>
<proteinExistence type="predicted"/>
<dbReference type="GO" id="GO:0071555">
    <property type="term" value="P:cell wall organization"/>
    <property type="evidence" value="ECO:0007669"/>
    <property type="project" value="UniProtKB-UniRule"/>
</dbReference>
<dbReference type="SUPFAM" id="SSF143985">
    <property type="entry name" value="L,D-transpeptidase pre-catalytic domain-like"/>
    <property type="match status" value="1"/>
</dbReference>
<dbReference type="PANTHER" id="PTHR30582:SF2">
    <property type="entry name" value="L,D-TRANSPEPTIDASE YCIB-RELATED"/>
    <property type="match status" value="1"/>
</dbReference>
<comment type="pathway">
    <text evidence="1 6">Cell wall biogenesis; peptidoglycan biosynthesis.</text>
</comment>
<feature type="active site" description="Nucleophile" evidence="6">
    <location>
        <position position="579"/>
    </location>
</feature>
<evidence type="ECO:0000256" key="4">
    <source>
        <dbReference type="ARBA" id="ARBA00022984"/>
    </source>
</evidence>
<feature type="region of interest" description="Disordered" evidence="7">
    <location>
        <begin position="1"/>
        <end position="69"/>
    </location>
</feature>
<gene>
    <name evidence="10" type="ORF">CJ216_03960</name>
</gene>
<feature type="region of interest" description="Disordered" evidence="7">
    <location>
        <begin position="89"/>
        <end position="130"/>
    </location>
</feature>
<dbReference type="GO" id="GO:0005576">
    <property type="term" value="C:extracellular region"/>
    <property type="evidence" value="ECO:0007669"/>
    <property type="project" value="TreeGrafter"/>
</dbReference>
<keyword evidence="8" id="KW-1133">Transmembrane helix</keyword>
<dbReference type="Proteomes" id="UP000235771">
    <property type="component" value="Unassembled WGS sequence"/>
</dbReference>
<dbReference type="RefSeq" id="WP_102694962.1">
    <property type="nucleotide sequence ID" value="NZ_JAKNCL010000001.1"/>
</dbReference>
<keyword evidence="2" id="KW-0808">Transferase</keyword>
<dbReference type="InterPro" id="IPR038054">
    <property type="entry name" value="LD_TPept-like_central_sf"/>
</dbReference>
<dbReference type="Pfam" id="PF03734">
    <property type="entry name" value="YkuD"/>
    <property type="match status" value="1"/>
</dbReference>
<organism evidence="10 11">
    <name type="scientific">Gardnerella greenwoodii</name>
    <dbReference type="NCBI Taxonomy" id="2914925"/>
    <lineage>
        <taxon>Bacteria</taxon>
        <taxon>Bacillati</taxon>
        <taxon>Actinomycetota</taxon>
        <taxon>Actinomycetes</taxon>
        <taxon>Bifidobacteriales</taxon>
        <taxon>Bifidobacteriaceae</taxon>
        <taxon>Gardnerella</taxon>
    </lineage>
</organism>
<dbReference type="InterPro" id="IPR038063">
    <property type="entry name" value="Transpep_catalytic_dom"/>
</dbReference>
<protein>
    <submittedName>
        <fullName evidence="10">Murein L,D-transpeptidase</fullName>
    </submittedName>
</protein>
<reference evidence="10 11" key="1">
    <citation type="submission" date="2017-09" db="EMBL/GenBank/DDBJ databases">
        <title>Bacterial strain isolated from the female urinary microbiota.</title>
        <authorList>
            <person name="Thomas-White K."/>
            <person name="Kumar N."/>
            <person name="Forster S."/>
            <person name="Putonti C."/>
            <person name="Lawley T."/>
            <person name="Wolfe A.J."/>
        </authorList>
    </citation>
    <scope>NUCLEOTIDE SEQUENCE [LARGE SCALE GENOMIC DNA]</scope>
    <source>
        <strain evidence="10 11">UMB1686</strain>
    </source>
</reference>
<keyword evidence="8" id="KW-0812">Transmembrane</keyword>